<dbReference type="AlphaFoldDB" id="A0A543G824"/>
<comment type="caution">
    <text evidence="1">The sequence shown here is derived from an EMBL/GenBank/DDBJ whole genome shotgun (WGS) entry which is preliminary data.</text>
</comment>
<reference evidence="1 2" key="1">
    <citation type="submission" date="2019-06" db="EMBL/GenBank/DDBJ databases">
        <title>Genomic Encyclopedia of Archaeal and Bacterial Type Strains, Phase II (KMG-II): from individual species to whole genera.</title>
        <authorList>
            <person name="Goeker M."/>
        </authorList>
    </citation>
    <scope>NUCLEOTIDE SEQUENCE [LARGE SCALE GENOMIC DNA]</scope>
    <source>
        <strain evidence="1 2">DSM 24789</strain>
    </source>
</reference>
<protein>
    <recommendedName>
        <fullName evidence="3">Tetratricopeptide repeat protein</fullName>
    </recommendedName>
</protein>
<dbReference type="InterPro" id="IPR011990">
    <property type="entry name" value="TPR-like_helical_dom_sf"/>
</dbReference>
<dbReference type="SUPFAM" id="SSF48452">
    <property type="entry name" value="TPR-like"/>
    <property type="match status" value="2"/>
</dbReference>
<accession>A0A543G824</accession>
<dbReference type="EMBL" id="VFPJ01000001">
    <property type="protein sequence ID" value="TQM42230.1"/>
    <property type="molecule type" value="Genomic_DNA"/>
</dbReference>
<evidence type="ECO:0000313" key="1">
    <source>
        <dbReference type="EMBL" id="TQM42230.1"/>
    </source>
</evidence>
<dbReference type="Gene3D" id="1.25.40.10">
    <property type="entry name" value="Tetratricopeptide repeat domain"/>
    <property type="match status" value="2"/>
</dbReference>
<gene>
    <name evidence="1" type="ORF">BC670_3270</name>
</gene>
<name>A0A543G824_9FLAO</name>
<organism evidence="1 2">
    <name type="scientific">Flavobacterium branchiophilum</name>
    <dbReference type="NCBI Taxonomy" id="55197"/>
    <lineage>
        <taxon>Bacteria</taxon>
        <taxon>Pseudomonadati</taxon>
        <taxon>Bacteroidota</taxon>
        <taxon>Flavobacteriia</taxon>
        <taxon>Flavobacteriales</taxon>
        <taxon>Flavobacteriaceae</taxon>
        <taxon>Flavobacterium</taxon>
    </lineage>
</organism>
<evidence type="ECO:0000313" key="2">
    <source>
        <dbReference type="Proteomes" id="UP000320773"/>
    </source>
</evidence>
<dbReference type="Proteomes" id="UP000320773">
    <property type="component" value="Unassembled WGS sequence"/>
</dbReference>
<proteinExistence type="predicted"/>
<dbReference type="RefSeq" id="WP_089080377.1">
    <property type="nucleotide sequence ID" value="NZ_VFPJ01000001.1"/>
</dbReference>
<sequence>MTQLNELLEQGKFAEAVAFCENELTTNPSSDNQYNLALSNYNLGFQQQGEERKKALEASKSIFENLIPTYQKEENTIANKHKNVFDVCMYLVEIHFDLEQKPEALDYIQLAFDSYPYNHNANYRLASIAIELGNLTLGGKIASQYFSFCSLEGDLDQGELMETMYQLYENKQHTEELLYALSLTFNNSQFSRVHSHQEKVDEMIVFLAKYPQSILLQGAIGNLFFYEGDYATAMTYFEKTLGHPKAVTNWYARYIVAHIMQVGTAPNNLPAITQTDAVDVYSGASTLLNNAGNFENTPVYDAIIDYREQMLSQSYQLFEDYFTQGKGSSFCLNEHWFSMCCNDYGIVLREKEETQLALNIHKIGFHYSVFPAQLMSSLRCANDLKNADEISEIYQWYDENYGISTDSIGVLFYFEAKVYLIDALKYSESDLAFRKQVIEDFLGEIEANQYTFYEAHSTTNKQFFDESIDDLKAQLVAIDANMQVSPEDSFAMQEALKIAEQSPNNYSNWYVLFQMQHKIGNYHECIHSANEYERSAYEMSVNVWENEKFTLKYRKGSALVRTGKAAEGIPLLKDAEQIDANDYWVKHDLALGYFDLDQTENGLKYMDFCIQYYKKENLHWDDEIDVLSRKAIALMNEKGNKKWIVKLANFILENVPNDIEIKELKKKNTNLFGF</sequence>
<evidence type="ECO:0008006" key="3">
    <source>
        <dbReference type="Google" id="ProtNLM"/>
    </source>
</evidence>